<dbReference type="GO" id="GO:0004674">
    <property type="term" value="F:protein serine/threonine kinase activity"/>
    <property type="evidence" value="ECO:0007669"/>
    <property type="project" value="UniProtKB-EC"/>
</dbReference>
<keyword evidence="2" id="KW-0547">Nucleotide-binding</keyword>
<dbReference type="SMART" id="SM00220">
    <property type="entry name" value="S_TKc"/>
    <property type="match status" value="1"/>
</dbReference>
<feature type="region of interest" description="Disordered" evidence="5">
    <location>
        <begin position="207"/>
        <end position="235"/>
    </location>
</feature>
<feature type="compositionally biased region" description="Low complexity" evidence="5">
    <location>
        <begin position="207"/>
        <end position="219"/>
    </location>
</feature>
<dbReference type="Pfam" id="PF00069">
    <property type="entry name" value="Pkinase"/>
    <property type="match status" value="1"/>
</dbReference>
<dbReference type="RefSeq" id="WP_305109186.1">
    <property type="nucleotide sequence ID" value="NZ_JAUTWS010000225.1"/>
</dbReference>
<gene>
    <name evidence="8" type="ORF">Q7A36_39060</name>
</gene>
<feature type="domain" description="Protein kinase" evidence="7">
    <location>
        <begin position="1"/>
        <end position="201"/>
    </location>
</feature>
<dbReference type="EC" id="2.7.11.1" evidence="8"/>
<feature type="compositionally biased region" description="Pro residues" evidence="5">
    <location>
        <begin position="224"/>
        <end position="235"/>
    </location>
</feature>
<dbReference type="PROSITE" id="PS50011">
    <property type="entry name" value="PROTEIN_KINASE_DOM"/>
    <property type="match status" value="1"/>
</dbReference>
<accession>A0ABT9EDP0</accession>
<dbReference type="PANTHER" id="PTHR43289">
    <property type="entry name" value="MITOGEN-ACTIVATED PROTEIN KINASE KINASE KINASE 20-RELATED"/>
    <property type="match status" value="1"/>
</dbReference>
<dbReference type="InterPro" id="IPR008271">
    <property type="entry name" value="Ser/Thr_kinase_AS"/>
</dbReference>
<keyword evidence="6" id="KW-0812">Transmembrane</keyword>
<name>A0ABT9EDP0_9PROT</name>
<evidence type="ECO:0000256" key="5">
    <source>
        <dbReference type="SAM" id="MobiDB-lite"/>
    </source>
</evidence>
<dbReference type="InterPro" id="IPR000719">
    <property type="entry name" value="Prot_kinase_dom"/>
</dbReference>
<evidence type="ECO:0000256" key="1">
    <source>
        <dbReference type="ARBA" id="ARBA00022679"/>
    </source>
</evidence>
<proteinExistence type="predicted"/>
<keyword evidence="4" id="KW-0067">ATP-binding</keyword>
<dbReference type="InterPro" id="IPR011009">
    <property type="entry name" value="Kinase-like_dom_sf"/>
</dbReference>
<evidence type="ECO:0000256" key="4">
    <source>
        <dbReference type="ARBA" id="ARBA00022840"/>
    </source>
</evidence>
<reference evidence="8 9" key="1">
    <citation type="submission" date="2023-08" db="EMBL/GenBank/DDBJ databases">
        <title>The draft genome sequence of Paracraurococcus sp. LOR1-02.</title>
        <authorList>
            <person name="Kingkaew E."/>
            <person name="Tanasupawat S."/>
        </authorList>
    </citation>
    <scope>NUCLEOTIDE SEQUENCE [LARGE SCALE GENOMIC DNA]</scope>
    <source>
        <strain evidence="8 9">LOR1-02</strain>
    </source>
</reference>
<keyword evidence="6" id="KW-0472">Membrane</keyword>
<evidence type="ECO:0000313" key="9">
    <source>
        <dbReference type="Proteomes" id="UP001243009"/>
    </source>
</evidence>
<evidence type="ECO:0000313" key="8">
    <source>
        <dbReference type="EMBL" id="MDO9714352.1"/>
    </source>
</evidence>
<feature type="transmembrane region" description="Helical" evidence="6">
    <location>
        <begin position="243"/>
        <end position="265"/>
    </location>
</feature>
<dbReference type="CDD" id="cd14014">
    <property type="entry name" value="STKc_PknB_like"/>
    <property type="match status" value="1"/>
</dbReference>
<dbReference type="PROSITE" id="PS00108">
    <property type="entry name" value="PROTEIN_KINASE_ST"/>
    <property type="match status" value="1"/>
</dbReference>
<keyword evidence="6" id="KW-1133">Transmembrane helix</keyword>
<keyword evidence="3 8" id="KW-0418">Kinase</keyword>
<protein>
    <submittedName>
        <fullName evidence="8">Serine/threonine-protein kinase</fullName>
        <ecNumber evidence="8">2.7.11.1</ecNumber>
    </submittedName>
</protein>
<feature type="compositionally biased region" description="Pro residues" evidence="5">
    <location>
        <begin position="293"/>
        <end position="304"/>
    </location>
</feature>
<dbReference type="SUPFAM" id="SSF56112">
    <property type="entry name" value="Protein kinase-like (PK-like)"/>
    <property type="match status" value="1"/>
</dbReference>
<keyword evidence="1 8" id="KW-0808">Transferase</keyword>
<evidence type="ECO:0000256" key="3">
    <source>
        <dbReference type="ARBA" id="ARBA00022777"/>
    </source>
</evidence>
<sequence>LSHPNVVSVLDFGEDDECAWIVMELVDGETLRALLDRGVRLDTPAIVQLMGQILSALGYTHSRGVVHRDIKPENIMLTRDRVAKITDFGIARIEDASMMVVGTMLGSPAYMAPEQVLCENVDHRADLWAAGVILYQLLTGERPFEGSRTTVGHKVLYAEPVLPSRTRAAVPAQFDAVVARALAKQPEARFSSAAEFADALRAAAAEAGTRPAAARPEAPGGRRGPPPPLARPLPPPRRGFGRWVLPVALGGAAAVVTAVVVVLALPEPRPDAPIRTSNAPPPIAGPAPGREPAVPPPDTRPPPGDLAVLQPVPALPAQPSVPSLERTQDPPPPPDYRPAAAEALAAFRCGVVSAAGGMESVTLRGFAPFAEIQSAQRSLAAAGVPTRLQLDTIGNLYCGALTAARPYMEETGWQAGLDGPSRLSPGQVLRVRVQLPDWPAHVYLGFLMTTGDVAHLASTPQRQSARGRLLLTDPTWEMVGPPATEVLLVVASDRPLFPHPRPSRVERLDEFAAALGPALRAVRDGGGRVAAQAFVVQTVPR</sequence>
<comment type="caution">
    <text evidence="8">The sequence shown here is derived from an EMBL/GenBank/DDBJ whole genome shotgun (WGS) entry which is preliminary data.</text>
</comment>
<evidence type="ECO:0000256" key="2">
    <source>
        <dbReference type="ARBA" id="ARBA00022741"/>
    </source>
</evidence>
<evidence type="ECO:0000259" key="7">
    <source>
        <dbReference type="PROSITE" id="PS50011"/>
    </source>
</evidence>
<organism evidence="8 9">
    <name type="scientific">Paracraurococcus lichenis</name>
    <dbReference type="NCBI Taxonomy" id="3064888"/>
    <lineage>
        <taxon>Bacteria</taxon>
        <taxon>Pseudomonadati</taxon>
        <taxon>Pseudomonadota</taxon>
        <taxon>Alphaproteobacteria</taxon>
        <taxon>Acetobacterales</taxon>
        <taxon>Roseomonadaceae</taxon>
        <taxon>Paracraurococcus</taxon>
    </lineage>
</organism>
<feature type="region of interest" description="Disordered" evidence="5">
    <location>
        <begin position="315"/>
        <end position="334"/>
    </location>
</feature>
<keyword evidence="9" id="KW-1185">Reference proteome</keyword>
<dbReference type="Gene3D" id="1.10.510.10">
    <property type="entry name" value="Transferase(Phosphotransferase) domain 1"/>
    <property type="match status" value="1"/>
</dbReference>
<dbReference type="PANTHER" id="PTHR43289:SF6">
    <property type="entry name" value="SERINE_THREONINE-PROTEIN KINASE NEKL-3"/>
    <property type="match status" value="1"/>
</dbReference>
<dbReference type="Proteomes" id="UP001243009">
    <property type="component" value="Unassembled WGS sequence"/>
</dbReference>
<evidence type="ECO:0000256" key="6">
    <source>
        <dbReference type="SAM" id="Phobius"/>
    </source>
</evidence>
<dbReference type="EMBL" id="JAUTWS010000225">
    <property type="protein sequence ID" value="MDO9714352.1"/>
    <property type="molecule type" value="Genomic_DNA"/>
</dbReference>
<feature type="region of interest" description="Disordered" evidence="5">
    <location>
        <begin position="269"/>
        <end position="310"/>
    </location>
</feature>
<feature type="non-terminal residue" evidence="8">
    <location>
        <position position="1"/>
    </location>
</feature>